<evidence type="ECO:0000259" key="9">
    <source>
        <dbReference type="PROSITE" id="PS51471"/>
    </source>
</evidence>
<evidence type="ECO:0000256" key="6">
    <source>
        <dbReference type="ARBA" id="ARBA00023002"/>
    </source>
</evidence>
<reference evidence="10 11" key="1">
    <citation type="journal article" date="2014" name="Environ. Microbiol.">
        <title>Contrasting genomic patterns and infection strategies of two co-existing Bacteroidetes podovirus genera.</title>
        <authorList>
            <person name="Holmfeldt K."/>
            <person name="Howard-Varona C."/>
            <person name="Solonenko N."/>
            <person name="Sullivan M.B."/>
        </authorList>
    </citation>
    <scope>NUCLEOTIDE SEQUENCE [LARGE SCALE GENOMIC DNA]</scope>
    <source>
        <strain evidence="10 11">18</strain>
    </source>
</reference>
<dbReference type="GO" id="GO:0051213">
    <property type="term" value="F:dioxygenase activity"/>
    <property type="evidence" value="ECO:0007669"/>
    <property type="project" value="UniProtKB-KW"/>
</dbReference>
<dbReference type="Pfam" id="PF13532">
    <property type="entry name" value="2OG-FeII_Oxy_2"/>
    <property type="match status" value="1"/>
</dbReference>
<keyword evidence="8" id="KW-0234">DNA repair</keyword>
<dbReference type="Proteomes" id="UP000030786">
    <property type="component" value="Chromosome"/>
</dbReference>
<evidence type="ECO:0000256" key="7">
    <source>
        <dbReference type="ARBA" id="ARBA00023004"/>
    </source>
</evidence>
<dbReference type="GO" id="GO:0046872">
    <property type="term" value="F:metal ion binding"/>
    <property type="evidence" value="ECO:0007669"/>
    <property type="project" value="UniProtKB-KW"/>
</dbReference>
<dbReference type="PROSITE" id="PS51471">
    <property type="entry name" value="FE2OG_OXY"/>
    <property type="match status" value="1"/>
</dbReference>
<dbReference type="AlphaFoldDB" id="A0AAU8RNI8"/>
<dbReference type="PANTHER" id="PTHR31212">
    <property type="entry name" value="ALPHA-KETOGLUTARATE-DEPENDENT DIOXYGENASE ALKB HOMOLOG 3"/>
    <property type="match status" value="1"/>
</dbReference>
<organism evidence="10 11">
    <name type="scientific">Cellulophaga baltica 18</name>
    <dbReference type="NCBI Taxonomy" id="1348584"/>
    <lineage>
        <taxon>Bacteria</taxon>
        <taxon>Pseudomonadati</taxon>
        <taxon>Bacteroidota</taxon>
        <taxon>Flavobacteriia</taxon>
        <taxon>Flavobacteriales</taxon>
        <taxon>Flavobacteriaceae</taxon>
        <taxon>Cellulophaga</taxon>
    </lineage>
</organism>
<keyword evidence="2" id="KW-0479">Metal-binding</keyword>
<dbReference type="PANTHER" id="PTHR31212:SF4">
    <property type="entry name" value="ALPHA-KETOGLUTARATE-DEPENDENT DIOXYGENASE ALKB HOMOLOG 3"/>
    <property type="match status" value="1"/>
</dbReference>
<dbReference type="InterPro" id="IPR037151">
    <property type="entry name" value="AlkB-like_sf"/>
</dbReference>
<evidence type="ECO:0000256" key="2">
    <source>
        <dbReference type="ARBA" id="ARBA00022723"/>
    </source>
</evidence>
<dbReference type="FunFam" id="2.60.120.590:FF:000004">
    <property type="entry name" value="DNA oxidative demethylase ALKBH2"/>
    <property type="match status" value="1"/>
</dbReference>
<dbReference type="EMBL" id="CP009976">
    <property type="protein sequence ID" value="AIZ41761.1"/>
    <property type="molecule type" value="Genomic_DNA"/>
</dbReference>
<keyword evidence="3" id="KW-0227">DNA damage</keyword>
<dbReference type="GO" id="GO:0032451">
    <property type="term" value="F:demethylase activity"/>
    <property type="evidence" value="ECO:0007669"/>
    <property type="project" value="UniProtKB-ARBA"/>
</dbReference>
<comment type="cofactor">
    <cofactor evidence="1">
        <name>Fe(2+)</name>
        <dbReference type="ChEBI" id="CHEBI:29033"/>
    </cofactor>
</comment>
<dbReference type="SUPFAM" id="SSF51197">
    <property type="entry name" value="Clavaminate synthase-like"/>
    <property type="match status" value="1"/>
</dbReference>
<evidence type="ECO:0000256" key="4">
    <source>
        <dbReference type="ARBA" id="ARBA00022842"/>
    </source>
</evidence>
<keyword evidence="7" id="KW-0408">Iron</keyword>
<dbReference type="KEGG" id="cbat:M666_09320"/>
<keyword evidence="5" id="KW-0223">Dioxygenase</keyword>
<dbReference type="InterPro" id="IPR005123">
    <property type="entry name" value="Oxoglu/Fe-dep_dioxygenase_dom"/>
</dbReference>
<dbReference type="InterPro" id="IPR027450">
    <property type="entry name" value="AlkB-like"/>
</dbReference>
<evidence type="ECO:0000256" key="8">
    <source>
        <dbReference type="ARBA" id="ARBA00023204"/>
    </source>
</evidence>
<dbReference type="GO" id="GO:0016705">
    <property type="term" value="F:oxidoreductase activity, acting on paired donors, with incorporation or reduction of molecular oxygen"/>
    <property type="evidence" value="ECO:0007669"/>
    <property type="project" value="UniProtKB-ARBA"/>
</dbReference>
<dbReference type="InterPro" id="IPR032854">
    <property type="entry name" value="ALKBH3"/>
</dbReference>
<proteinExistence type="predicted"/>
<evidence type="ECO:0000313" key="11">
    <source>
        <dbReference type="Proteomes" id="UP000030786"/>
    </source>
</evidence>
<evidence type="ECO:0000313" key="10">
    <source>
        <dbReference type="EMBL" id="AIZ41761.1"/>
    </source>
</evidence>
<dbReference type="GO" id="GO:0016787">
    <property type="term" value="F:hydrolase activity"/>
    <property type="evidence" value="ECO:0007669"/>
    <property type="project" value="UniProtKB-ARBA"/>
</dbReference>
<keyword evidence="4" id="KW-0460">Magnesium</keyword>
<keyword evidence="6" id="KW-0560">Oxidoreductase</keyword>
<sequence length="199" mass="23151">MANLFSEALHLNLPDSDLIYYPNFFDTRSADSYFAKLREQTPWQQDDITVFGKKYAQPRLTALYANNDKAYSYSSISMRPHVFTKELLQIKNEADTLAQTTFTTCLLNLYRDGKDSNGWHADNEKELGQNPIIASITLGEERFFHLKHRTNKNLKHKLLLEHGSLLLMKGATQHHWLHQIPKTAKPIQERINLTFRVVY</sequence>
<dbReference type="RefSeq" id="WP_029446940.1">
    <property type="nucleotide sequence ID" value="NZ_CP009976.1"/>
</dbReference>
<protein>
    <submittedName>
        <fullName evidence="10">2OG-Fe(II) oxygenase</fullName>
    </submittedName>
</protein>
<evidence type="ECO:0000256" key="3">
    <source>
        <dbReference type="ARBA" id="ARBA00022763"/>
    </source>
</evidence>
<evidence type="ECO:0000256" key="5">
    <source>
        <dbReference type="ARBA" id="ARBA00022964"/>
    </source>
</evidence>
<dbReference type="Gene3D" id="2.60.120.590">
    <property type="entry name" value="Alpha-ketoglutarate-dependent dioxygenase AlkB-like"/>
    <property type="match status" value="1"/>
</dbReference>
<dbReference type="GO" id="GO:0006307">
    <property type="term" value="P:DNA alkylation repair"/>
    <property type="evidence" value="ECO:0007669"/>
    <property type="project" value="InterPro"/>
</dbReference>
<accession>A0AAU8RNI8</accession>
<name>A0AAU8RNI8_9FLAO</name>
<gene>
    <name evidence="10" type="ORF">M666_09320</name>
</gene>
<dbReference type="GO" id="GO:0140097">
    <property type="term" value="F:catalytic activity, acting on DNA"/>
    <property type="evidence" value="ECO:0007669"/>
    <property type="project" value="UniProtKB-ARBA"/>
</dbReference>
<dbReference type="GeneID" id="78060937"/>
<feature type="domain" description="Fe2OG dioxygenase" evidence="9">
    <location>
        <begin position="101"/>
        <end position="199"/>
    </location>
</feature>
<evidence type="ECO:0000256" key="1">
    <source>
        <dbReference type="ARBA" id="ARBA00001954"/>
    </source>
</evidence>